<evidence type="ECO:0000313" key="3">
    <source>
        <dbReference type="Proteomes" id="UP000006911"/>
    </source>
</evidence>
<organism evidence="2 3">
    <name type="scientific">Tuber melanosporum (strain Mel28)</name>
    <name type="common">Perigord black truffle</name>
    <dbReference type="NCBI Taxonomy" id="656061"/>
    <lineage>
        <taxon>Eukaryota</taxon>
        <taxon>Fungi</taxon>
        <taxon>Dikarya</taxon>
        <taxon>Ascomycota</taxon>
        <taxon>Pezizomycotina</taxon>
        <taxon>Pezizomycetes</taxon>
        <taxon>Pezizales</taxon>
        <taxon>Tuberaceae</taxon>
        <taxon>Tuber</taxon>
    </lineage>
</organism>
<sequence>MKNSSSSGALVFSKRPKSHTTPQNSPRESHRIERLDKMEGCSQRKSKSKAYHNNNEIYETKPRMPAWQKPGSFFLALLSSSISLSFLQDRATFPFSIFVFRVWILSNLDRMTLHDIAYSPIDAILLAHFLDGVRRCGI</sequence>
<dbReference type="InParanoid" id="D5GJV5"/>
<protein>
    <submittedName>
        <fullName evidence="2">(Perigord truffle) hypothetical protein</fullName>
    </submittedName>
</protein>
<dbReference type="RefSeq" id="XP_002840607.1">
    <property type="nucleotide sequence ID" value="XM_002840561.1"/>
</dbReference>
<dbReference type="GeneID" id="9186834"/>
<keyword evidence="3" id="KW-1185">Reference proteome</keyword>
<feature type="region of interest" description="Disordered" evidence="1">
    <location>
        <begin position="1"/>
        <end position="54"/>
    </location>
</feature>
<dbReference type="HOGENOM" id="CLU_1856746_0_0_1"/>
<dbReference type="KEGG" id="tml:GSTUM_00009217001"/>
<gene>
    <name evidence="2" type="ORF">GSTUM_00009217001</name>
</gene>
<reference evidence="2 3" key="1">
    <citation type="journal article" date="2010" name="Nature">
        <title>Perigord black truffle genome uncovers evolutionary origins and mechanisms of symbiosis.</title>
        <authorList>
            <person name="Martin F."/>
            <person name="Kohler A."/>
            <person name="Murat C."/>
            <person name="Balestrini R."/>
            <person name="Coutinho P.M."/>
            <person name="Jaillon O."/>
            <person name="Montanini B."/>
            <person name="Morin E."/>
            <person name="Noel B."/>
            <person name="Percudani R."/>
            <person name="Porcel B."/>
            <person name="Rubini A."/>
            <person name="Amicucci A."/>
            <person name="Amselem J."/>
            <person name="Anthouard V."/>
            <person name="Arcioni S."/>
            <person name="Artiguenave F."/>
            <person name="Aury J.M."/>
            <person name="Ballario P."/>
            <person name="Bolchi A."/>
            <person name="Brenna A."/>
            <person name="Brun A."/>
            <person name="Buee M."/>
            <person name="Cantarel B."/>
            <person name="Chevalier G."/>
            <person name="Couloux A."/>
            <person name="Da Silva C."/>
            <person name="Denoeud F."/>
            <person name="Duplessis S."/>
            <person name="Ghignone S."/>
            <person name="Hilselberger B."/>
            <person name="Iotti M."/>
            <person name="Marcais B."/>
            <person name="Mello A."/>
            <person name="Miranda M."/>
            <person name="Pacioni G."/>
            <person name="Quesneville H."/>
            <person name="Riccioni C."/>
            <person name="Ruotolo R."/>
            <person name="Splivallo R."/>
            <person name="Stocchi V."/>
            <person name="Tisserant E."/>
            <person name="Viscomi A.R."/>
            <person name="Zambonelli A."/>
            <person name="Zampieri E."/>
            <person name="Henrissat B."/>
            <person name="Lebrun M.H."/>
            <person name="Paolocci F."/>
            <person name="Bonfante P."/>
            <person name="Ottonello S."/>
            <person name="Wincker P."/>
        </authorList>
    </citation>
    <scope>NUCLEOTIDE SEQUENCE [LARGE SCALE GENOMIC DNA]</scope>
    <source>
        <strain evidence="2 3">Mel28</strain>
    </source>
</reference>
<dbReference type="Proteomes" id="UP000006911">
    <property type="component" value="Unassembled WGS sequence"/>
</dbReference>
<feature type="compositionally biased region" description="Basic and acidic residues" evidence="1">
    <location>
        <begin position="27"/>
        <end position="39"/>
    </location>
</feature>
<proteinExistence type="predicted"/>
<evidence type="ECO:0000313" key="2">
    <source>
        <dbReference type="EMBL" id="CAZ84798.1"/>
    </source>
</evidence>
<evidence type="ECO:0000256" key="1">
    <source>
        <dbReference type="SAM" id="MobiDB-lite"/>
    </source>
</evidence>
<accession>D5GJV5</accession>
<name>D5GJV5_TUBMM</name>
<dbReference type="AlphaFoldDB" id="D5GJV5"/>
<dbReference type="EMBL" id="FN430334">
    <property type="protein sequence ID" value="CAZ84798.1"/>
    <property type="molecule type" value="Genomic_DNA"/>
</dbReference>